<keyword evidence="3" id="KW-1185">Reference proteome</keyword>
<organism evidence="2 3">
    <name type="scientific">Alligator mississippiensis</name>
    <name type="common">American alligator</name>
    <dbReference type="NCBI Taxonomy" id="8496"/>
    <lineage>
        <taxon>Eukaryota</taxon>
        <taxon>Metazoa</taxon>
        <taxon>Chordata</taxon>
        <taxon>Craniata</taxon>
        <taxon>Vertebrata</taxon>
        <taxon>Euteleostomi</taxon>
        <taxon>Archelosauria</taxon>
        <taxon>Archosauria</taxon>
        <taxon>Crocodylia</taxon>
        <taxon>Alligatoridae</taxon>
        <taxon>Alligatorinae</taxon>
        <taxon>Alligator</taxon>
    </lineage>
</organism>
<dbReference type="EMBL" id="AKHW03001922">
    <property type="protein sequence ID" value="KYO40630.1"/>
    <property type="molecule type" value="Genomic_DNA"/>
</dbReference>
<evidence type="ECO:0000313" key="3">
    <source>
        <dbReference type="Proteomes" id="UP000050525"/>
    </source>
</evidence>
<evidence type="ECO:0000313" key="2">
    <source>
        <dbReference type="EMBL" id="KYO40630.1"/>
    </source>
</evidence>
<evidence type="ECO:0000256" key="1">
    <source>
        <dbReference type="SAM" id="MobiDB-lite"/>
    </source>
</evidence>
<feature type="region of interest" description="Disordered" evidence="1">
    <location>
        <begin position="1"/>
        <end position="52"/>
    </location>
</feature>
<sequence>MSAARGESGARGWGAEIDASGTSGRRHFAGEGHGATGRRVRTRNHGRTRCGKSTPVHWLSEILQFLHPDRQEELCNSHRNRAVGIPKAPISWCFNGSESGCPLMYSLINHE</sequence>
<proteinExistence type="predicted"/>
<accession>A0A151NVC7</accession>
<reference evidence="2 3" key="1">
    <citation type="journal article" date="2012" name="Genome Biol.">
        <title>Sequencing three crocodilian genomes to illuminate the evolution of archosaurs and amniotes.</title>
        <authorList>
            <person name="St John J.A."/>
            <person name="Braun E.L."/>
            <person name="Isberg S.R."/>
            <person name="Miles L.G."/>
            <person name="Chong A.Y."/>
            <person name="Gongora J."/>
            <person name="Dalzell P."/>
            <person name="Moran C."/>
            <person name="Bed'hom B."/>
            <person name="Abzhanov A."/>
            <person name="Burgess S.C."/>
            <person name="Cooksey A.M."/>
            <person name="Castoe T.A."/>
            <person name="Crawford N.G."/>
            <person name="Densmore L.D."/>
            <person name="Drew J.C."/>
            <person name="Edwards S.V."/>
            <person name="Faircloth B.C."/>
            <person name="Fujita M.K."/>
            <person name="Greenwold M.J."/>
            <person name="Hoffmann F.G."/>
            <person name="Howard J.M."/>
            <person name="Iguchi T."/>
            <person name="Janes D.E."/>
            <person name="Khan S.Y."/>
            <person name="Kohno S."/>
            <person name="de Koning A.J."/>
            <person name="Lance S.L."/>
            <person name="McCarthy F.M."/>
            <person name="McCormack J.E."/>
            <person name="Merchant M.E."/>
            <person name="Peterson D.G."/>
            <person name="Pollock D.D."/>
            <person name="Pourmand N."/>
            <person name="Raney B.J."/>
            <person name="Roessler K.A."/>
            <person name="Sanford J.R."/>
            <person name="Sawyer R.H."/>
            <person name="Schmidt C.J."/>
            <person name="Triplett E.W."/>
            <person name="Tuberville T.D."/>
            <person name="Venegas-Anaya M."/>
            <person name="Howard J.T."/>
            <person name="Jarvis E.D."/>
            <person name="Guillette L.J.Jr."/>
            <person name="Glenn T.C."/>
            <person name="Green R.E."/>
            <person name="Ray D.A."/>
        </authorList>
    </citation>
    <scope>NUCLEOTIDE SEQUENCE [LARGE SCALE GENOMIC DNA]</scope>
    <source>
        <strain evidence="2">KSC_2009_1</strain>
    </source>
</reference>
<comment type="caution">
    <text evidence="2">The sequence shown here is derived from an EMBL/GenBank/DDBJ whole genome shotgun (WGS) entry which is preliminary data.</text>
</comment>
<feature type="compositionally biased region" description="Basic residues" evidence="1">
    <location>
        <begin position="36"/>
        <end position="50"/>
    </location>
</feature>
<dbReference type="AlphaFoldDB" id="A0A151NVC7"/>
<dbReference type="Proteomes" id="UP000050525">
    <property type="component" value="Unassembled WGS sequence"/>
</dbReference>
<name>A0A151NVC7_ALLMI</name>
<protein>
    <submittedName>
        <fullName evidence="2">Uncharacterized protein</fullName>
    </submittedName>
</protein>
<gene>
    <name evidence="2" type="ORF">Y1Q_0009635</name>
</gene>